<gene>
    <name evidence="4" type="ORF">Ga0609869_000263</name>
</gene>
<dbReference type="Proteomes" id="UP001560019">
    <property type="component" value="Unassembled WGS sequence"/>
</dbReference>
<proteinExistence type="predicted"/>
<feature type="chain" id="PRO_5046436576" evidence="2">
    <location>
        <begin position="22"/>
        <end position="295"/>
    </location>
</feature>
<dbReference type="Gene3D" id="3.30.70.1070">
    <property type="entry name" value="Sporulation related repeat"/>
    <property type="match status" value="1"/>
</dbReference>
<organism evidence="4 5">
    <name type="scientific">Rhodovulum iodosum</name>
    <dbReference type="NCBI Taxonomy" id="68291"/>
    <lineage>
        <taxon>Bacteria</taxon>
        <taxon>Pseudomonadati</taxon>
        <taxon>Pseudomonadota</taxon>
        <taxon>Alphaproteobacteria</taxon>
        <taxon>Rhodobacterales</taxon>
        <taxon>Paracoccaceae</taxon>
        <taxon>Rhodovulum</taxon>
    </lineage>
</organism>
<name>A0ABV3XQ48_9RHOB</name>
<evidence type="ECO:0000313" key="4">
    <source>
        <dbReference type="EMBL" id="MEX5726910.1"/>
    </source>
</evidence>
<evidence type="ECO:0000313" key="5">
    <source>
        <dbReference type="Proteomes" id="UP001560019"/>
    </source>
</evidence>
<protein>
    <submittedName>
        <fullName evidence="4">Rare lipoprotein A</fullName>
    </submittedName>
</protein>
<dbReference type="SUPFAM" id="SSF110997">
    <property type="entry name" value="Sporulation related repeat"/>
    <property type="match status" value="1"/>
</dbReference>
<evidence type="ECO:0000259" key="3">
    <source>
        <dbReference type="PROSITE" id="PS51724"/>
    </source>
</evidence>
<feature type="domain" description="SPOR" evidence="3">
    <location>
        <begin position="216"/>
        <end position="295"/>
    </location>
</feature>
<sequence length="295" mass="31146">MLTRASRLTALGLLAALALSACEDFEAPGFLGASAGDDTAASAATTRLVERDVEAPEVFQANEPGLWDGRPSLGGVWVAYPGVTDPERVLIRNESNGKFVIGALFRREIETPGPKLMVSSDAASALGMLAGQPTELSVTALRREELPDPEAEPDTEPDATPDARPEPRPETETAGTAPDAPEQIDSTALAPVAAAAIDRADAGEADARPGPPPVQASRLNRPYIQIGLYSVEDNAEQVGEVLREAGIVPTIRTQESRGNTFWRVLVGPAANAAERGELLKKVNERGFSDAYLVTN</sequence>
<feature type="compositionally biased region" description="Acidic residues" evidence="1">
    <location>
        <begin position="147"/>
        <end position="159"/>
    </location>
</feature>
<evidence type="ECO:0000256" key="2">
    <source>
        <dbReference type="SAM" id="SignalP"/>
    </source>
</evidence>
<dbReference type="InterPro" id="IPR036680">
    <property type="entry name" value="SPOR-like_sf"/>
</dbReference>
<feature type="compositionally biased region" description="Basic and acidic residues" evidence="1">
    <location>
        <begin position="161"/>
        <end position="171"/>
    </location>
</feature>
<dbReference type="EMBL" id="JBEHHI010000001">
    <property type="protein sequence ID" value="MEX5726910.1"/>
    <property type="molecule type" value="Genomic_DNA"/>
</dbReference>
<dbReference type="RefSeq" id="WP_125404351.1">
    <property type="nucleotide sequence ID" value="NZ_JBEHHI010000001.1"/>
</dbReference>
<keyword evidence="4" id="KW-0449">Lipoprotein</keyword>
<feature type="signal peptide" evidence="2">
    <location>
        <begin position="1"/>
        <end position="21"/>
    </location>
</feature>
<keyword evidence="2" id="KW-0732">Signal</keyword>
<evidence type="ECO:0000256" key="1">
    <source>
        <dbReference type="SAM" id="MobiDB-lite"/>
    </source>
</evidence>
<dbReference type="PROSITE" id="PS51724">
    <property type="entry name" value="SPOR"/>
    <property type="match status" value="1"/>
</dbReference>
<comment type="caution">
    <text evidence="4">The sequence shown here is derived from an EMBL/GenBank/DDBJ whole genome shotgun (WGS) entry which is preliminary data.</text>
</comment>
<feature type="region of interest" description="Disordered" evidence="1">
    <location>
        <begin position="145"/>
        <end position="184"/>
    </location>
</feature>
<dbReference type="PROSITE" id="PS51257">
    <property type="entry name" value="PROKAR_LIPOPROTEIN"/>
    <property type="match status" value="1"/>
</dbReference>
<dbReference type="Pfam" id="PF05036">
    <property type="entry name" value="SPOR"/>
    <property type="match status" value="1"/>
</dbReference>
<accession>A0ABV3XQ48</accession>
<dbReference type="InterPro" id="IPR007730">
    <property type="entry name" value="SPOR-like_dom"/>
</dbReference>
<reference evidence="4 5" key="1">
    <citation type="submission" date="2024-06" db="EMBL/GenBank/DDBJ databases">
        <title>Genome of Rhodovulum iodosum, a marine photoferrotroph.</title>
        <authorList>
            <person name="Bianchini G."/>
            <person name="Nikeleit V."/>
            <person name="Kappler A."/>
            <person name="Bryce C."/>
            <person name="Sanchez-Baracaldo P."/>
        </authorList>
    </citation>
    <scope>NUCLEOTIDE SEQUENCE [LARGE SCALE GENOMIC DNA]</scope>
    <source>
        <strain evidence="4 5">UT/N1</strain>
    </source>
</reference>
<keyword evidence="5" id="KW-1185">Reference proteome</keyword>